<feature type="domain" description="K Homology" evidence="4">
    <location>
        <begin position="720"/>
        <end position="783"/>
    </location>
</feature>
<feature type="domain" description="K Homology" evidence="4">
    <location>
        <begin position="1104"/>
        <end position="1211"/>
    </location>
</feature>
<feature type="domain" description="K Homology" evidence="4">
    <location>
        <begin position="874"/>
        <end position="947"/>
    </location>
</feature>
<proteinExistence type="predicted"/>
<feature type="region of interest" description="Disordered" evidence="3">
    <location>
        <begin position="1138"/>
        <end position="1161"/>
    </location>
</feature>
<dbReference type="PANTHER" id="PTHR10627">
    <property type="entry name" value="SCP160"/>
    <property type="match status" value="1"/>
</dbReference>
<evidence type="ECO:0000256" key="3">
    <source>
        <dbReference type="SAM" id="MobiDB-lite"/>
    </source>
</evidence>
<feature type="domain" description="K Homology" evidence="4">
    <location>
        <begin position="220"/>
        <end position="298"/>
    </location>
</feature>
<dbReference type="PANTHER" id="PTHR10627:SF31">
    <property type="entry name" value="DODECA-SATELLITE-BINDING PROTEIN 1, ISOFORM A"/>
    <property type="match status" value="1"/>
</dbReference>
<dbReference type="CDD" id="cd22449">
    <property type="entry name" value="KH-I_ScSCP160_rpt4"/>
    <property type="match status" value="1"/>
</dbReference>
<dbReference type="CDD" id="cd22450">
    <property type="entry name" value="KH-I_ScSCP160_rpt5"/>
    <property type="match status" value="1"/>
</dbReference>
<dbReference type="Gene3D" id="3.30.1370.10">
    <property type="entry name" value="K Homology domain, type 1"/>
    <property type="match status" value="8"/>
</dbReference>
<dbReference type="InterPro" id="IPR004087">
    <property type="entry name" value="KH_dom"/>
</dbReference>
<dbReference type="CDD" id="cd00105">
    <property type="entry name" value="KH-I"/>
    <property type="match status" value="1"/>
</dbReference>
<keyword evidence="6" id="KW-1185">Reference proteome</keyword>
<feature type="domain" description="K Homology" evidence="4">
    <location>
        <begin position="400"/>
        <end position="468"/>
    </location>
</feature>
<reference evidence="5" key="1">
    <citation type="journal article" date="2020" name="Stud. Mycol.">
        <title>101 Dothideomycetes genomes: a test case for predicting lifestyles and emergence of pathogens.</title>
        <authorList>
            <person name="Haridas S."/>
            <person name="Albert R."/>
            <person name="Binder M."/>
            <person name="Bloem J."/>
            <person name="Labutti K."/>
            <person name="Salamov A."/>
            <person name="Andreopoulos B."/>
            <person name="Baker S."/>
            <person name="Barry K."/>
            <person name="Bills G."/>
            <person name="Bluhm B."/>
            <person name="Cannon C."/>
            <person name="Castanera R."/>
            <person name="Culley D."/>
            <person name="Daum C."/>
            <person name="Ezra D."/>
            <person name="Gonzalez J."/>
            <person name="Henrissat B."/>
            <person name="Kuo A."/>
            <person name="Liang C."/>
            <person name="Lipzen A."/>
            <person name="Lutzoni F."/>
            <person name="Magnuson J."/>
            <person name="Mondo S."/>
            <person name="Nolan M."/>
            <person name="Ohm R."/>
            <person name="Pangilinan J."/>
            <person name="Park H.-J."/>
            <person name="Ramirez L."/>
            <person name="Alfaro M."/>
            <person name="Sun H."/>
            <person name="Tritt A."/>
            <person name="Yoshinaga Y."/>
            <person name="Zwiers L.-H."/>
            <person name="Turgeon B."/>
            <person name="Goodwin S."/>
            <person name="Spatafora J."/>
            <person name="Crous P."/>
            <person name="Grigoriev I."/>
        </authorList>
    </citation>
    <scope>NUCLEOTIDE SEQUENCE</scope>
    <source>
        <strain evidence="5">CBS 480.64</strain>
    </source>
</reference>
<feature type="domain" description="K Homology" evidence="4">
    <location>
        <begin position="1216"/>
        <end position="1285"/>
    </location>
</feature>
<organism evidence="5 6">
    <name type="scientific">Piedraia hortae CBS 480.64</name>
    <dbReference type="NCBI Taxonomy" id="1314780"/>
    <lineage>
        <taxon>Eukaryota</taxon>
        <taxon>Fungi</taxon>
        <taxon>Dikarya</taxon>
        <taxon>Ascomycota</taxon>
        <taxon>Pezizomycotina</taxon>
        <taxon>Dothideomycetes</taxon>
        <taxon>Dothideomycetidae</taxon>
        <taxon>Capnodiales</taxon>
        <taxon>Piedraiaceae</taxon>
        <taxon>Piedraia</taxon>
    </lineage>
</organism>
<dbReference type="Proteomes" id="UP000799421">
    <property type="component" value="Unassembled WGS sequence"/>
</dbReference>
<accession>A0A6A7BZP0</accession>
<evidence type="ECO:0000256" key="1">
    <source>
        <dbReference type="ARBA" id="ARBA00022737"/>
    </source>
</evidence>
<dbReference type="Pfam" id="PF00013">
    <property type="entry name" value="KH_1"/>
    <property type="match status" value="7"/>
</dbReference>
<evidence type="ECO:0000256" key="2">
    <source>
        <dbReference type="PROSITE-ProRule" id="PRU00117"/>
    </source>
</evidence>
<dbReference type="InterPro" id="IPR004088">
    <property type="entry name" value="KH_dom_type_1"/>
</dbReference>
<evidence type="ECO:0000259" key="4">
    <source>
        <dbReference type="SMART" id="SM00322"/>
    </source>
</evidence>
<feature type="region of interest" description="Disordered" evidence="3">
    <location>
        <begin position="822"/>
        <end position="857"/>
    </location>
</feature>
<dbReference type="CDD" id="cd22408">
    <property type="entry name" value="KH-I_Vigilin_rpt4"/>
    <property type="match status" value="1"/>
</dbReference>
<dbReference type="InterPro" id="IPR036612">
    <property type="entry name" value="KH_dom_type_1_sf"/>
</dbReference>
<feature type="domain" description="K Homology" evidence="4">
    <location>
        <begin position="951"/>
        <end position="1028"/>
    </location>
</feature>
<keyword evidence="2" id="KW-0694">RNA-binding</keyword>
<dbReference type="SMART" id="SM00322">
    <property type="entry name" value="KH"/>
    <property type="match status" value="9"/>
</dbReference>
<feature type="domain" description="K Homology" evidence="4">
    <location>
        <begin position="787"/>
        <end position="869"/>
    </location>
</feature>
<evidence type="ECO:0000313" key="6">
    <source>
        <dbReference type="Proteomes" id="UP000799421"/>
    </source>
</evidence>
<dbReference type="Pfam" id="PF22952">
    <property type="entry name" value="KH_11"/>
    <property type="match status" value="1"/>
</dbReference>
<evidence type="ECO:0000313" key="5">
    <source>
        <dbReference type="EMBL" id="KAF2860532.1"/>
    </source>
</evidence>
<sequence>MEPEAVTNGERAHEPSAAERLLQQHMAQEAHQPQVEEVEDVDLKKTPAAVGDVSLPVSTDPSRKPTPAPSDKAPMSAVAAGKQPVREDAAPAPATAPKPKKPALNTQDEEAFPALGAPKTTNNITSSRAWASKPAAVGAPANQISLPGRSVEQYQIPRACLIPREQLKKPLAAILQDVNKRSKAHVDFKDGPANNVTLVGRGPQADVRAAFKEAASQLCGRQKVQLPIPASLRGRVVGRQGATIQAISKKTGAQINISAQKAAEILEDDDLNNLVDVTIEGNVFAVEQAKQDIEAIVGQHTAMANSKLRHIPPEYYPFLAARQHAMQQALQQQQQQQQQQERELKMQIPQYHTWSHKAPPAAPANFEPRPDLPIHLSGDMESVIKAKAEIERAVAELQRDLTLSQVAMDRGRHQFILGDMGTTLDRFLADTGCSIILPPRGTDSEEITVVGPPDRLPEATERVLELASAINEGRADIAKQHPNAPRGGQAHARDVTRYLQQRNALKAIEQARNVRIFPQEDGNMIIYGRNNMDIMKARQDVVNLASAHPPSRFQRVDVDPFYCAHLRNQAAADVRSQHGVKVLVPADGENQPVLLVFEDRVPSPDYTLPQGAPQNVAAYQQALEAARKQILDLVSGRQPIVSQDVEAPVKFHDKIRKYVDRHHSAVPDQLPVQVDYNAKPRAQGQTTPCVQLRGPQDLVDLLNSSLQAFIEQEKKDELERGFTLSFDFPQKYANHLIGRRGENINRLREEYDVDIQLRDGKCEVKGPEAKATRCKKHIQDMVKKLEDEVTHYLNIPAQFHRELIGAKGDQVRRLQDRYGVRVEFPRPKQADDDHEEESTRRQQAPNEVIVKGPSRGADSCRDELLSLLQWVKDNSYTATVSVAQEQLPSLIGSGGKEMDALRLDTGAQIDVPNARDAACSDGRIEIKIRGTKQAVDAAKKAVEEKSKVFDNSVVRNKEVDRKYHRHIIGPQGANLRRIISEAGGPDDTRSHSRIVRFPKSDDKGNTIRVEGPKSLVDAICAAIDATVTEQESQTTVIVEVNPSKHRILIGHGGESRRQLERQFGVSLQIPRQDETGPARSQVRITGQPKDVEQAKTHILELTKEQQGETVAVPRSLHHAVADNGQFFRRLRNQHRVSVGHAGEQPPPKPSAPRRPTGGALPLITDAADADHSWEPHELHASDEGGDIPWVLAGPSAEAVQAARDMLQKAILDAQAEDMRGYLVLSDPRAHRRIVGAGGSEINRIRQQTGTKIQVPRAQNKGEPIEIVGPKAGVEEARDMMLEIMRQAL</sequence>
<gene>
    <name evidence="5" type="ORF">K470DRAFT_216820</name>
</gene>
<feature type="domain" description="K Homology" evidence="4">
    <location>
        <begin position="1032"/>
        <end position="1103"/>
    </location>
</feature>
<keyword evidence="1" id="KW-0677">Repeat</keyword>
<dbReference type="OrthoDB" id="10027144at2759"/>
<dbReference type="PROSITE" id="PS50084">
    <property type="entry name" value="KH_TYPE_1"/>
    <property type="match status" value="8"/>
</dbReference>
<dbReference type="GO" id="GO:0003729">
    <property type="term" value="F:mRNA binding"/>
    <property type="evidence" value="ECO:0007669"/>
    <property type="project" value="TreeGrafter"/>
</dbReference>
<name>A0A6A7BZP0_9PEZI</name>
<protein>
    <submittedName>
        <fullName evidence="5">RNA-binding G protein effector of mating response pathway</fullName>
    </submittedName>
</protein>
<dbReference type="EMBL" id="MU005980">
    <property type="protein sequence ID" value="KAF2860532.1"/>
    <property type="molecule type" value="Genomic_DNA"/>
</dbReference>
<feature type="region of interest" description="Disordered" evidence="3">
    <location>
        <begin position="1"/>
        <end position="104"/>
    </location>
</feature>
<dbReference type="GO" id="GO:0005737">
    <property type="term" value="C:cytoplasm"/>
    <property type="evidence" value="ECO:0007669"/>
    <property type="project" value="TreeGrafter"/>
</dbReference>
<dbReference type="SUPFAM" id="SSF54791">
    <property type="entry name" value="Eukaryotic type KH-domain (KH-domain type I)"/>
    <property type="match status" value="7"/>
</dbReference>
<dbReference type="InterPro" id="IPR054548">
    <property type="entry name" value="SCP160-like_KH"/>
</dbReference>
<feature type="compositionally biased region" description="Basic and acidic residues" evidence="3">
    <location>
        <begin position="822"/>
        <end position="831"/>
    </location>
</feature>